<name>A0A8S5NES5_9CAUD</name>
<sequence>MIDYKKAEEAKRLLKESGVPCILAYAKSNEAFNVAMEGTYLEIKNFVTAVMLETVKEVNSDYGHARATLEAWKITSEVLARLDKKEKAE</sequence>
<proteinExistence type="predicted"/>
<accession>A0A8S5NES5</accession>
<evidence type="ECO:0000313" key="1">
    <source>
        <dbReference type="EMBL" id="DAD92863.1"/>
    </source>
</evidence>
<dbReference type="EMBL" id="BK015146">
    <property type="protein sequence ID" value="DAD92863.1"/>
    <property type="molecule type" value="Genomic_DNA"/>
</dbReference>
<reference evidence="1" key="1">
    <citation type="journal article" date="2021" name="Proc. Natl. Acad. Sci. U.S.A.">
        <title>A Catalog of Tens of Thousands of Viruses from Human Metagenomes Reveals Hidden Associations with Chronic Diseases.</title>
        <authorList>
            <person name="Tisza M.J."/>
            <person name="Buck C.B."/>
        </authorList>
    </citation>
    <scope>NUCLEOTIDE SEQUENCE</scope>
    <source>
        <strain evidence="1">CthSp75</strain>
    </source>
</reference>
<organism evidence="1">
    <name type="scientific">Siphoviridae sp. cthSp75</name>
    <dbReference type="NCBI Taxonomy" id="2826424"/>
    <lineage>
        <taxon>Viruses</taxon>
        <taxon>Duplodnaviria</taxon>
        <taxon>Heunggongvirae</taxon>
        <taxon>Uroviricota</taxon>
        <taxon>Caudoviricetes</taxon>
    </lineage>
</organism>
<protein>
    <submittedName>
        <fullName evidence="1">Uncharacterized protein</fullName>
    </submittedName>
</protein>